<protein>
    <submittedName>
        <fullName evidence="2">Nitroreductase</fullName>
    </submittedName>
</protein>
<evidence type="ECO:0000256" key="1">
    <source>
        <dbReference type="SAM" id="MobiDB-lite"/>
    </source>
</evidence>
<dbReference type="Proteomes" id="UP000263094">
    <property type="component" value="Unassembled WGS sequence"/>
</dbReference>
<evidence type="ECO:0000313" key="2">
    <source>
        <dbReference type="EMBL" id="RFU82342.1"/>
    </source>
</evidence>
<keyword evidence="3" id="KW-1185">Reference proteome</keyword>
<gene>
    <name evidence="2" type="ORF">DY218_34000</name>
</gene>
<organism evidence="2 3">
    <name type="scientific">Streptomyces triticagri</name>
    <dbReference type="NCBI Taxonomy" id="2293568"/>
    <lineage>
        <taxon>Bacteria</taxon>
        <taxon>Bacillati</taxon>
        <taxon>Actinomycetota</taxon>
        <taxon>Actinomycetes</taxon>
        <taxon>Kitasatosporales</taxon>
        <taxon>Streptomycetaceae</taxon>
        <taxon>Streptomyces</taxon>
    </lineage>
</organism>
<dbReference type="PANTHER" id="PTHR23026:SF123">
    <property type="entry name" value="NAD(P)H NITROREDUCTASE RV3131-RELATED"/>
    <property type="match status" value="1"/>
</dbReference>
<sequence>MRDFVADAVTAPSLHNSQPWSFRADRARRTLQVRADRSRALPHVDPEGRGLHLAGGAALFNLRVSAAARAGLDPAVRLLPDPGDPDLLAEVDFGEVTGSGAGARPPGGDDADPSVRSELDELTELHAVLRDRHSSREPFGAEPVDAALRDGLRRAALLEGARLVFPDPGHNEMVLALSREAELREEADPDRRSDLEHWVGDGRPADSGLPREALGPRQRSGGAPVRDFEGPDAPADRPGAKFEADPQLALLGTTGDGARDWLRAGQALERVLLQATQDGIATSLATAALEWDALRWAVRDPQTDSGPVQMVIRLGYGPAGVPTERRPVTDVLTVED</sequence>
<dbReference type="NCBIfam" id="NF047509">
    <property type="entry name" value="Rv3131_FMN_oxido"/>
    <property type="match status" value="1"/>
</dbReference>
<dbReference type="GO" id="GO:0016491">
    <property type="term" value="F:oxidoreductase activity"/>
    <property type="evidence" value="ECO:0007669"/>
    <property type="project" value="InterPro"/>
</dbReference>
<reference evidence="2 3" key="1">
    <citation type="submission" date="2018-08" db="EMBL/GenBank/DDBJ databases">
        <title>Isolation, diversity and antifungal activity of Actinobacteria from wheat.</title>
        <authorList>
            <person name="Han C."/>
        </authorList>
    </citation>
    <scope>NUCLEOTIDE SEQUENCE [LARGE SCALE GENOMIC DNA]</scope>
    <source>
        <strain evidence="2 3">NEAU-YY421</strain>
    </source>
</reference>
<feature type="region of interest" description="Disordered" evidence="1">
    <location>
        <begin position="96"/>
        <end position="115"/>
    </location>
</feature>
<feature type="region of interest" description="Disordered" evidence="1">
    <location>
        <begin position="185"/>
        <end position="239"/>
    </location>
</feature>
<dbReference type="EMBL" id="QUAK01000239">
    <property type="protein sequence ID" value="RFU82342.1"/>
    <property type="molecule type" value="Genomic_DNA"/>
</dbReference>
<name>A0A372LUK0_9ACTN</name>
<feature type="compositionally biased region" description="Basic and acidic residues" evidence="1">
    <location>
        <begin position="185"/>
        <end position="204"/>
    </location>
</feature>
<dbReference type="InterPro" id="IPR000415">
    <property type="entry name" value="Nitroreductase-like"/>
</dbReference>
<dbReference type="Gene3D" id="3.40.109.10">
    <property type="entry name" value="NADH Oxidase"/>
    <property type="match status" value="1"/>
</dbReference>
<dbReference type="OrthoDB" id="8156917at2"/>
<evidence type="ECO:0000313" key="3">
    <source>
        <dbReference type="Proteomes" id="UP000263094"/>
    </source>
</evidence>
<accession>A0A372LUK0</accession>
<feature type="compositionally biased region" description="Basic and acidic residues" evidence="1">
    <location>
        <begin position="226"/>
        <end position="239"/>
    </location>
</feature>
<dbReference type="InterPro" id="IPR050627">
    <property type="entry name" value="Nitroreductase/BluB"/>
</dbReference>
<dbReference type="AlphaFoldDB" id="A0A372LUK0"/>
<comment type="caution">
    <text evidence="2">The sequence shown here is derived from an EMBL/GenBank/DDBJ whole genome shotgun (WGS) entry which is preliminary data.</text>
</comment>
<proteinExistence type="predicted"/>
<dbReference type="PANTHER" id="PTHR23026">
    <property type="entry name" value="NADPH NITROREDUCTASE"/>
    <property type="match status" value="1"/>
</dbReference>